<dbReference type="Gene3D" id="3.40.50.360">
    <property type="match status" value="1"/>
</dbReference>
<proteinExistence type="predicted"/>
<keyword evidence="1" id="KW-0560">Oxidoreductase</keyword>
<dbReference type="PANTHER" id="PTHR47307:SF1">
    <property type="entry name" value="GLUTATHIONE-REGULATED POTASSIUM-EFFLUX SYSTEM ANCILLARY PROTEIN KEFG"/>
    <property type="match status" value="1"/>
</dbReference>
<organism evidence="3 4">
    <name type="scientific">Paenibacillus alba</name>
    <dbReference type="NCBI Taxonomy" id="1197127"/>
    <lineage>
        <taxon>Bacteria</taxon>
        <taxon>Bacillati</taxon>
        <taxon>Bacillota</taxon>
        <taxon>Bacilli</taxon>
        <taxon>Bacillales</taxon>
        <taxon>Paenibacillaceae</taxon>
        <taxon>Paenibacillus</taxon>
    </lineage>
</organism>
<dbReference type="SUPFAM" id="SSF52218">
    <property type="entry name" value="Flavoproteins"/>
    <property type="match status" value="1"/>
</dbReference>
<dbReference type="InterPro" id="IPR029039">
    <property type="entry name" value="Flavoprotein-like_sf"/>
</dbReference>
<dbReference type="Proteomes" id="UP001338137">
    <property type="component" value="Unassembled WGS sequence"/>
</dbReference>
<gene>
    <name evidence="3" type="ORF">P4I72_03915</name>
</gene>
<sequence>MKTLVVVTHPNMETSIVNKRWVEELRKYPEKYTVHELYKAYPDGKIDVEKEQQLIEAHGNLVLQFPIYWWSSPPLLKKWTDEVFTHGWAYGSKAQALKNKKTALAVTAGGTEHDFSEEGSLGNRLDRYLLPFETTFQFCNADYRSFFAFYGAEHYMAGSSELLSKLDRNAEDYVEFLDKL</sequence>
<evidence type="ECO:0000256" key="1">
    <source>
        <dbReference type="ARBA" id="ARBA00023002"/>
    </source>
</evidence>
<reference evidence="3 4" key="1">
    <citation type="submission" date="2023-03" db="EMBL/GenBank/DDBJ databases">
        <title>Bacillus Genome Sequencing.</title>
        <authorList>
            <person name="Dunlap C."/>
        </authorList>
    </citation>
    <scope>NUCLEOTIDE SEQUENCE [LARGE SCALE GENOMIC DNA]</scope>
    <source>
        <strain evidence="3 4">BD-533</strain>
    </source>
</reference>
<dbReference type="InterPro" id="IPR003680">
    <property type="entry name" value="Flavodoxin_fold"/>
</dbReference>
<dbReference type="Pfam" id="PF02525">
    <property type="entry name" value="Flavodoxin_2"/>
    <property type="match status" value="1"/>
</dbReference>
<evidence type="ECO:0000313" key="3">
    <source>
        <dbReference type="EMBL" id="MEC0226257.1"/>
    </source>
</evidence>
<name>A0ABU6FYY1_9BACL</name>
<comment type="caution">
    <text evidence="3">The sequence shown here is derived from an EMBL/GenBank/DDBJ whole genome shotgun (WGS) entry which is preliminary data.</text>
</comment>
<dbReference type="InterPro" id="IPR046980">
    <property type="entry name" value="KefG/KefF"/>
</dbReference>
<evidence type="ECO:0000259" key="2">
    <source>
        <dbReference type="Pfam" id="PF02525"/>
    </source>
</evidence>
<feature type="domain" description="Flavodoxin-like fold" evidence="2">
    <location>
        <begin position="1"/>
        <end position="157"/>
    </location>
</feature>
<evidence type="ECO:0000313" key="4">
    <source>
        <dbReference type="Proteomes" id="UP001338137"/>
    </source>
</evidence>
<protein>
    <submittedName>
        <fullName evidence="3">NAD(P)H-dependent oxidoreductase</fullName>
    </submittedName>
</protein>
<dbReference type="PANTHER" id="PTHR47307">
    <property type="entry name" value="GLUTATHIONE-REGULATED POTASSIUM-EFFLUX SYSTEM ANCILLARY PROTEIN KEFG"/>
    <property type="match status" value="1"/>
</dbReference>
<keyword evidence="4" id="KW-1185">Reference proteome</keyword>
<dbReference type="RefSeq" id="WP_326070648.1">
    <property type="nucleotide sequence ID" value="NZ_JARLKY010000009.1"/>
</dbReference>
<dbReference type="EMBL" id="JARLKY010000009">
    <property type="protein sequence ID" value="MEC0226257.1"/>
    <property type="molecule type" value="Genomic_DNA"/>
</dbReference>
<accession>A0ABU6FYY1</accession>